<dbReference type="GO" id="GO:0006310">
    <property type="term" value="P:DNA recombination"/>
    <property type="evidence" value="ECO:0007669"/>
    <property type="project" value="UniProtKB-KW"/>
</dbReference>
<dbReference type="eggNOG" id="COG0582">
    <property type="taxonomic scope" value="Bacteria"/>
</dbReference>
<name>K6Z7X2_9ALTE</name>
<evidence type="ECO:0000313" key="4">
    <source>
        <dbReference type="Proteomes" id="UP000006327"/>
    </source>
</evidence>
<dbReference type="InterPro" id="IPR002104">
    <property type="entry name" value="Integrase_catalytic"/>
</dbReference>
<gene>
    <name evidence="3" type="ORF">GARC_2579</name>
</gene>
<dbReference type="OrthoDB" id="5855144at2"/>
<dbReference type="Gene3D" id="1.10.443.10">
    <property type="entry name" value="Intergrase catalytic core"/>
    <property type="match status" value="1"/>
</dbReference>
<proteinExistence type="predicted"/>
<protein>
    <recommendedName>
        <fullName evidence="2">Tyr recombinase domain-containing protein</fullName>
    </recommendedName>
</protein>
<organism evidence="3 4">
    <name type="scientific">Paraglaciecola arctica BSs20135</name>
    <dbReference type="NCBI Taxonomy" id="493475"/>
    <lineage>
        <taxon>Bacteria</taxon>
        <taxon>Pseudomonadati</taxon>
        <taxon>Pseudomonadota</taxon>
        <taxon>Gammaproteobacteria</taxon>
        <taxon>Alteromonadales</taxon>
        <taxon>Alteromonadaceae</taxon>
        <taxon>Paraglaciecola</taxon>
    </lineage>
</organism>
<accession>K6Z7X2</accession>
<dbReference type="Proteomes" id="UP000006327">
    <property type="component" value="Unassembled WGS sequence"/>
</dbReference>
<dbReference type="AlphaFoldDB" id="K6Z7X2"/>
<dbReference type="EMBL" id="BAEO01000031">
    <property type="protein sequence ID" value="GAC19545.1"/>
    <property type="molecule type" value="Genomic_DNA"/>
</dbReference>
<dbReference type="PROSITE" id="PS51898">
    <property type="entry name" value="TYR_RECOMBINASE"/>
    <property type="match status" value="1"/>
</dbReference>
<feature type="domain" description="Tyr recombinase" evidence="2">
    <location>
        <begin position="164"/>
        <end position="410"/>
    </location>
</feature>
<reference evidence="3 4" key="1">
    <citation type="journal article" date="2017" name="Antonie Van Leeuwenhoek">
        <title>Rhizobium rhizosphaerae sp. nov., a novel species isolated from rice rhizosphere.</title>
        <authorList>
            <person name="Zhao J.J."/>
            <person name="Zhang J."/>
            <person name="Zhang R.J."/>
            <person name="Zhang C.W."/>
            <person name="Yin H.Q."/>
            <person name="Zhang X.X."/>
        </authorList>
    </citation>
    <scope>NUCLEOTIDE SEQUENCE [LARGE SCALE GENOMIC DNA]</scope>
    <source>
        <strain evidence="3 4">BSs20135</strain>
    </source>
</reference>
<evidence type="ECO:0000256" key="1">
    <source>
        <dbReference type="ARBA" id="ARBA00023172"/>
    </source>
</evidence>
<dbReference type="GO" id="GO:0003677">
    <property type="term" value="F:DNA binding"/>
    <property type="evidence" value="ECO:0007669"/>
    <property type="project" value="InterPro"/>
</dbReference>
<dbReference type="InterPro" id="IPR011010">
    <property type="entry name" value="DNA_brk_join_enz"/>
</dbReference>
<evidence type="ECO:0000259" key="2">
    <source>
        <dbReference type="PROSITE" id="PS51898"/>
    </source>
</evidence>
<evidence type="ECO:0000313" key="3">
    <source>
        <dbReference type="EMBL" id="GAC19545.1"/>
    </source>
</evidence>
<dbReference type="RefSeq" id="WP_007620474.1">
    <property type="nucleotide sequence ID" value="NZ_BAEO01000031.1"/>
</dbReference>
<keyword evidence="1" id="KW-0233">DNA recombination</keyword>
<comment type="caution">
    <text evidence="3">The sequence shown here is derived from an EMBL/GenBank/DDBJ whole genome shotgun (WGS) entry which is preliminary data.</text>
</comment>
<dbReference type="SUPFAM" id="SSF56349">
    <property type="entry name" value="DNA breaking-rejoining enzymes"/>
    <property type="match status" value="1"/>
</dbReference>
<dbReference type="STRING" id="493475.GARC_2579"/>
<keyword evidence="4" id="KW-1185">Reference proteome</keyword>
<dbReference type="InterPro" id="IPR013762">
    <property type="entry name" value="Integrase-like_cat_sf"/>
</dbReference>
<dbReference type="GO" id="GO:0015074">
    <property type="term" value="P:DNA integration"/>
    <property type="evidence" value="ECO:0007669"/>
    <property type="project" value="InterPro"/>
</dbReference>
<sequence length="410" mass="47316">MYWFKSKRFDAKLFSNEEGIPLIFPCIFCHALANNRAIYKLNYTNDGYRRIKGAELVKINISENTSEIINELKNFLLWAEVYCLDKKLISFDKHHNFPAELLNHYLNNVLIQIKGKSLEMAKKALIALRAYYNFLAFHGFTELKNLEITKDSQAIARENTNHRGVIKYFSPGLRAQLYANARCLRDECILRAAGTTGVRAKENIGFLLNDFVVGNKKYMGLLSLFQQLEQSPEQEQFEFWLQGKYSKGHRGAGGKSRKLYIPRDTLHRFKQYYDKERPNCDIDNLFVTEPSSGYLKAISPACVQVLFKHARKKILLKQKEGLLPDHLDQLQEKQTYHILRHSFGTDTFYDALLINGLRVDNVTPTSQPYLVTAALLGHVVNGRGAPATTKEYIRSCHLKIELNNFNHREK</sequence>